<evidence type="ECO:0000313" key="11">
    <source>
        <dbReference type="EMBL" id="CAI0426861.1"/>
    </source>
</evidence>
<dbReference type="PROSITE" id="PS50102">
    <property type="entry name" value="RRM"/>
    <property type="match status" value="2"/>
</dbReference>
<dbReference type="GO" id="GO:1990904">
    <property type="term" value="C:ribonucleoprotein complex"/>
    <property type="evidence" value="ECO:0007669"/>
    <property type="project" value="UniProtKB-KW"/>
</dbReference>
<keyword evidence="5" id="KW-0677">Repeat</keyword>
<evidence type="ECO:0000256" key="7">
    <source>
        <dbReference type="ARBA" id="ARBA00023274"/>
    </source>
</evidence>
<dbReference type="GO" id="GO:0006397">
    <property type="term" value="P:mRNA processing"/>
    <property type="evidence" value="ECO:0007669"/>
    <property type="project" value="UniProtKB-KW"/>
</dbReference>
<keyword evidence="3" id="KW-0934">Plastid</keyword>
<dbReference type="PANTHER" id="PTHR48025">
    <property type="entry name" value="OS02G0815200 PROTEIN"/>
    <property type="match status" value="1"/>
</dbReference>
<dbReference type="AlphaFoldDB" id="A0AAV0KXX8"/>
<evidence type="ECO:0000256" key="8">
    <source>
        <dbReference type="PROSITE-ProRule" id="PRU00176"/>
    </source>
</evidence>
<proteinExistence type="predicted"/>
<dbReference type="CDD" id="cd21608">
    <property type="entry name" value="RRM2_NsCP33_like"/>
    <property type="match status" value="1"/>
</dbReference>
<comment type="caution">
    <text evidence="11">The sequence shown here is derived from an EMBL/GenBank/DDBJ whole genome shotgun (WGS) entry which is preliminary data.</text>
</comment>
<gene>
    <name evidence="11" type="ORF">LITE_LOCUS20966</name>
</gene>
<evidence type="ECO:0000256" key="5">
    <source>
        <dbReference type="ARBA" id="ARBA00022737"/>
    </source>
</evidence>
<dbReference type="Gene3D" id="3.30.70.330">
    <property type="match status" value="2"/>
</dbReference>
<dbReference type="SMART" id="SM00360">
    <property type="entry name" value="RRM"/>
    <property type="match status" value="2"/>
</dbReference>
<reference evidence="11" key="1">
    <citation type="submission" date="2022-08" db="EMBL/GenBank/DDBJ databases">
        <authorList>
            <person name="Gutierrez-Valencia J."/>
        </authorList>
    </citation>
    <scope>NUCLEOTIDE SEQUENCE</scope>
</reference>
<keyword evidence="2" id="KW-0150">Chloroplast</keyword>
<keyword evidence="6 8" id="KW-0694">RNA-binding</keyword>
<evidence type="ECO:0000256" key="1">
    <source>
        <dbReference type="ARBA" id="ARBA00004229"/>
    </source>
</evidence>
<dbReference type="SUPFAM" id="SSF54928">
    <property type="entry name" value="RNA-binding domain, RBD"/>
    <property type="match status" value="2"/>
</dbReference>
<feature type="compositionally biased region" description="Gly residues" evidence="9">
    <location>
        <begin position="203"/>
        <end position="214"/>
    </location>
</feature>
<dbReference type="PANTHER" id="PTHR48025:SF1">
    <property type="entry name" value="RRM DOMAIN-CONTAINING PROTEIN"/>
    <property type="match status" value="1"/>
</dbReference>
<dbReference type="Proteomes" id="UP001154282">
    <property type="component" value="Unassembled WGS sequence"/>
</dbReference>
<dbReference type="EMBL" id="CAMGYJ010000005">
    <property type="protein sequence ID" value="CAI0426861.1"/>
    <property type="molecule type" value="Genomic_DNA"/>
</dbReference>
<evidence type="ECO:0000256" key="2">
    <source>
        <dbReference type="ARBA" id="ARBA00022528"/>
    </source>
</evidence>
<keyword evidence="4" id="KW-0507">mRNA processing</keyword>
<accession>A0AAV0KXX8</accession>
<name>A0AAV0KXX8_9ROSI</name>
<dbReference type="InterPro" id="IPR012677">
    <property type="entry name" value="Nucleotide-bd_a/b_plait_sf"/>
</dbReference>
<evidence type="ECO:0000256" key="6">
    <source>
        <dbReference type="ARBA" id="ARBA00022884"/>
    </source>
</evidence>
<evidence type="ECO:0000256" key="4">
    <source>
        <dbReference type="ARBA" id="ARBA00022664"/>
    </source>
</evidence>
<organism evidence="11 12">
    <name type="scientific">Linum tenue</name>
    <dbReference type="NCBI Taxonomy" id="586396"/>
    <lineage>
        <taxon>Eukaryota</taxon>
        <taxon>Viridiplantae</taxon>
        <taxon>Streptophyta</taxon>
        <taxon>Embryophyta</taxon>
        <taxon>Tracheophyta</taxon>
        <taxon>Spermatophyta</taxon>
        <taxon>Magnoliopsida</taxon>
        <taxon>eudicotyledons</taxon>
        <taxon>Gunneridae</taxon>
        <taxon>Pentapetalae</taxon>
        <taxon>rosids</taxon>
        <taxon>fabids</taxon>
        <taxon>Malpighiales</taxon>
        <taxon>Linaceae</taxon>
        <taxon>Linum</taxon>
    </lineage>
</organism>
<evidence type="ECO:0000313" key="12">
    <source>
        <dbReference type="Proteomes" id="UP001154282"/>
    </source>
</evidence>
<keyword evidence="7" id="KW-0687">Ribonucleoprotein</keyword>
<dbReference type="InterPro" id="IPR048289">
    <property type="entry name" value="RRM2_NsCP33-like"/>
</dbReference>
<dbReference type="GO" id="GO:1901259">
    <property type="term" value="P:chloroplast rRNA processing"/>
    <property type="evidence" value="ECO:0007669"/>
    <property type="project" value="TreeGrafter"/>
</dbReference>
<feature type="domain" description="RRM" evidence="10">
    <location>
        <begin position="221"/>
        <end position="284"/>
    </location>
</feature>
<evidence type="ECO:0000259" key="10">
    <source>
        <dbReference type="PROSITE" id="PS50102"/>
    </source>
</evidence>
<keyword evidence="12" id="KW-1185">Reference proteome</keyword>
<evidence type="ECO:0000256" key="9">
    <source>
        <dbReference type="SAM" id="MobiDB-lite"/>
    </source>
</evidence>
<dbReference type="InterPro" id="IPR035979">
    <property type="entry name" value="RBD_domain_sf"/>
</dbReference>
<evidence type="ECO:0000256" key="3">
    <source>
        <dbReference type="ARBA" id="ARBA00022640"/>
    </source>
</evidence>
<feature type="region of interest" description="Disordered" evidence="9">
    <location>
        <begin position="172"/>
        <end position="216"/>
    </location>
</feature>
<dbReference type="Pfam" id="PF00076">
    <property type="entry name" value="RRM_1"/>
    <property type="match status" value="2"/>
</dbReference>
<dbReference type="GO" id="GO:0003729">
    <property type="term" value="F:mRNA binding"/>
    <property type="evidence" value="ECO:0007669"/>
    <property type="project" value="TreeGrafter"/>
</dbReference>
<sequence length="385" mass="41391">MAATATATATATASASTPILPSVNGKALSFCSLAKPTSVFFALPSSSLKLSCLHSLAPLPQIFSPSSVSARFVRRVSISSEFDQEEGLLSDSDEGTSFSPALKLFVGNLPFSCDSAQLAEIFETAGNVEMVEVIYDKVTGRSRGFGFVTMSSVQEVEAAAQQFNGYELDGRALRVNAGPPPPRERDSPFGRGSRGGESAFARGGRGGGGGGYGGGRDDGGNRLYVGNLSWGVDNSALESLFREQGDVVEARVVYDRESGRSRGFGFVTFSSADDMNSAMDCLNGAIGYFYDLNWMGDRFGFLLPRLGPSVFEHSTLAAYPSFRESTSSRHYGVPCNWATLVNLKSWMACSLPRGRQCYRSSWFAKRRVLFICFADTGATSPNFWL</sequence>
<dbReference type="InterPro" id="IPR000504">
    <property type="entry name" value="RRM_dom"/>
</dbReference>
<dbReference type="GO" id="GO:0009535">
    <property type="term" value="C:chloroplast thylakoid membrane"/>
    <property type="evidence" value="ECO:0007669"/>
    <property type="project" value="TreeGrafter"/>
</dbReference>
<feature type="domain" description="RRM" evidence="10">
    <location>
        <begin position="102"/>
        <end position="180"/>
    </location>
</feature>
<dbReference type="InterPro" id="IPR050502">
    <property type="entry name" value="Euk_RNA-bind_prot"/>
</dbReference>
<protein>
    <recommendedName>
        <fullName evidence="10">RRM domain-containing protein</fullName>
    </recommendedName>
</protein>
<comment type="subcellular location">
    <subcellularLocation>
        <location evidence="1">Plastid</location>
        <location evidence="1">Chloroplast</location>
    </subcellularLocation>
</comment>